<sequence length="461" mass="51184">MLVIFREMVYLPSTPTPLPAGFYYDIGALESSTQPPPVPFRSRPPHPSHLSHTPVPYDVYRSAYVHSQPPPAVYDPYLAAPIVRPDIPYRSSAQEPLTEFSGPPFIGRRHSTDLGAEADSGLGEEPDRVRSVHIGLEGYERVDDEDDGDGDNDDHDDGEDAGDKEQPVSLAPVAYASGSDGRPYHRKGKGLTGSFMSIMSKISGSRNKRPNKARDVPAPTQWKRLKASDWEQTGPAEGGPADPELIPSYGGMWLDRYGVDRIVTVDLHLLRDQLVVVIQSNLGLAFIVGGINGQELFDVATSRRSTISSIDRATCYIQYLLGSSLVTDKSVNIVPSRLWPLVKDVRLAKKQYIPTHPIRSQEARRSSNNRMYVVRNLFVEALWLEALSHLLTEIWTSVPAIPSNACTDVNIPRGFHVPVDPPMPNRALLDLISHEARREDTGKVEKFDRIADLLSRHYRGT</sequence>
<proteinExistence type="predicted"/>
<dbReference type="EMBL" id="CM044708">
    <property type="protein sequence ID" value="KAI5649672.1"/>
    <property type="molecule type" value="Genomic_DNA"/>
</dbReference>
<organism evidence="1 2">
    <name type="scientific">Catharanthus roseus</name>
    <name type="common">Madagascar periwinkle</name>
    <name type="synonym">Vinca rosea</name>
    <dbReference type="NCBI Taxonomy" id="4058"/>
    <lineage>
        <taxon>Eukaryota</taxon>
        <taxon>Viridiplantae</taxon>
        <taxon>Streptophyta</taxon>
        <taxon>Embryophyta</taxon>
        <taxon>Tracheophyta</taxon>
        <taxon>Spermatophyta</taxon>
        <taxon>Magnoliopsida</taxon>
        <taxon>eudicotyledons</taxon>
        <taxon>Gunneridae</taxon>
        <taxon>Pentapetalae</taxon>
        <taxon>asterids</taxon>
        <taxon>lamiids</taxon>
        <taxon>Gentianales</taxon>
        <taxon>Apocynaceae</taxon>
        <taxon>Rauvolfioideae</taxon>
        <taxon>Vinceae</taxon>
        <taxon>Catharanthinae</taxon>
        <taxon>Catharanthus</taxon>
    </lineage>
</organism>
<comment type="caution">
    <text evidence="1">The sequence shown here is derived from an EMBL/GenBank/DDBJ whole genome shotgun (WGS) entry which is preliminary data.</text>
</comment>
<gene>
    <name evidence="1" type="ORF">M9H77_35677</name>
</gene>
<name>A0ACB9ZPP2_CATRO</name>
<evidence type="ECO:0000313" key="1">
    <source>
        <dbReference type="EMBL" id="KAI5649672.1"/>
    </source>
</evidence>
<keyword evidence="2" id="KW-1185">Reference proteome</keyword>
<reference evidence="2" key="1">
    <citation type="journal article" date="2023" name="Nat. Plants">
        <title>Single-cell RNA sequencing provides a high-resolution roadmap for understanding the multicellular compartmentation of specialized metabolism.</title>
        <authorList>
            <person name="Sun S."/>
            <person name="Shen X."/>
            <person name="Li Y."/>
            <person name="Li Y."/>
            <person name="Wang S."/>
            <person name="Li R."/>
            <person name="Zhang H."/>
            <person name="Shen G."/>
            <person name="Guo B."/>
            <person name="Wei J."/>
            <person name="Xu J."/>
            <person name="St-Pierre B."/>
            <person name="Chen S."/>
            <person name="Sun C."/>
        </authorList>
    </citation>
    <scope>NUCLEOTIDE SEQUENCE [LARGE SCALE GENOMIC DNA]</scope>
</reference>
<protein>
    <submittedName>
        <fullName evidence="1">Uncharacterized protein</fullName>
    </submittedName>
</protein>
<evidence type="ECO:0000313" key="2">
    <source>
        <dbReference type="Proteomes" id="UP001060085"/>
    </source>
</evidence>
<dbReference type="Proteomes" id="UP001060085">
    <property type="component" value="Linkage Group LG08"/>
</dbReference>
<accession>A0ACB9ZPP2</accession>